<dbReference type="PANTHER" id="PTHR24198">
    <property type="entry name" value="ANKYRIN REPEAT AND PROTEIN KINASE DOMAIN-CONTAINING PROTEIN"/>
    <property type="match status" value="1"/>
</dbReference>
<protein>
    <submittedName>
        <fullName evidence="5">Ankyrin repeat-containing domain protein</fullName>
    </submittedName>
</protein>
<dbReference type="OrthoDB" id="20872at2759"/>
<dbReference type="InterPro" id="IPR036770">
    <property type="entry name" value="Ankyrin_rpt-contain_sf"/>
</dbReference>
<keyword evidence="6" id="KW-1185">Reference proteome</keyword>
<feature type="region of interest" description="Disordered" evidence="4">
    <location>
        <begin position="110"/>
        <end position="139"/>
    </location>
</feature>
<keyword evidence="2 3" id="KW-0040">ANK repeat</keyword>
<organism evidence="5 6">
    <name type="scientific">Lophiotrema nucula</name>
    <dbReference type="NCBI Taxonomy" id="690887"/>
    <lineage>
        <taxon>Eukaryota</taxon>
        <taxon>Fungi</taxon>
        <taxon>Dikarya</taxon>
        <taxon>Ascomycota</taxon>
        <taxon>Pezizomycotina</taxon>
        <taxon>Dothideomycetes</taxon>
        <taxon>Pleosporomycetidae</taxon>
        <taxon>Pleosporales</taxon>
        <taxon>Lophiotremataceae</taxon>
        <taxon>Lophiotrema</taxon>
    </lineage>
</organism>
<dbReference type="EMBL" id="ML977351">
    <property type="protein sequence ID" value="KAF2107804.1"/>
    <property type="molecule type" value="Genomic_DNA"/>
</dbReference>
<evidence type="ECO:0000313" key="6">
    <source>
        <dbReference type="Proteomes" id="UP000799770"/>
    </source>
</evidence>
<feature type="compositionally biased region" description="Acidic residues" evidence="4">
    <location>
        <begin position="118"/>
        <end position="128"/>
    </location>
</feature>
<keyword evidence="1" id="KW-0677">Repeat</keyword>
<dbReference type="Gene3D" id="1.25.40.20">
    <property type="entry name" value="Ankyrin repeat-containing domain"/>
    <property type="match status" value="2"/>
</dbReference>
<dbReference type="AlphaFoldDB" id="A0A6A5YM73"/>
<evidence type="ECO:0000313" key="5">
    <source>
        <dbReference type="EMBL" id="KAF2107804.1"/>
    </source>
</evidence>
<dbReference type="SUPFAM" id="SSF48403">
    <property type="entry name" value="Ankyrin repeat"/>
    <property type="match status" value="2"/>
</dbReference>
<dbReference type="InterPro" id="IPR002110">
    <property type="entry name" value="Ankyrin_rpt"/>
</dbReference>
<dbReference type="PROSITE" id="PS50088">
    <property type="entry name" value="ANK_REPEAT"/>
    <property type="match status" value="2"/>
</dbReference>
<sequence>MVEVLPPPKPEMPIAAPGMRISTAPFPHYLFVEDYEYYDNLGRDPLQQNLVWSIKDDDERVEKLKQVIEEHPVEKQHQKRKILLKAVVRGDVAIVKYLVSSGLRVQPDFEKLRQEEENKTEDDEEEETGSVPDKDDPSVAPLHAAAAHNKLEIIKIFIEDAKVEVDARDEFNRTALMAAANGDDAEIMRYLLGLGADPTARCDAEGDLVKEWLGVYAGADALEYAAAQGNLETVRMLLEHPFAGSTRKRKSRAEEEPGVWVTPLAIKGAAGSSFELLKLLLERGAYPMEDANGKTKAELLDEEQRKAIVDATPIAADTGDLDSLKLLLSYQYLINEDGKPTFPGGFPEELHKSFIWGAYTAITSNKLDKFQYLASFGLKEHDSMSLDDVPEDQTLNVQHLLEKAVEAGAIDSVKFLIDKYGAKPNSRRIPSGIQSLFFAAANNKTEMVRYLLESHHMDIHFGNGRYVTGPTALNIAITLKSFGSIELLLRHGGPIDHIDEEIQHIDKPMTAVLRAVYDNRTLVRLQTEENAKSYTDSRRNDWQDFNPYYVILHLVPSDKSWISKLQPRKSDEELLEVEVREYGEKARELSKEEGAKLKDLDADDPRRLMVAFPTLQHRVDELDGDDDLCPAWKPAFLPVSREDDE</sequence>
<proteinExistence type="predicted"/>
<evidence type="ECO:0000256" key="1">
    <source>
        <dbReference type="ARBA" id="ARBA00022737"/>
    </source>
</evidence>
<dbReference type="PANTHER" id="PTHR24198:SF165">
    <property type="entry name" value="ANKYRIN REPEAT-CONTAINING PROTEIN-RELATED"/>
    <property type="match status" value="1"/>
</dbReference>
<gene>
    <name evidence="5" type="ORF">BDV96DRAFT_588212</name>
</gene>
<reference evidence="5" key="1">
    <citation type="journal article" date="2020" name="Stud. Mycol.">
        <title>101 Dothideomycetes genomes: a test case for predicting lifestyles and emergence of pathogens.</title>
        <authorList>
            <person name="Haridas S."/>
            <person name="Albert R."/>
            <person name="Binder M."/>
            <person name="Bloem J."/>
            <person name="Labutti K."/>
            <person name="Salamov A."/>
            <person name="Andreopoulos B."/>
            <person name="Baker S."/>
            <person name="Barry K."/>
            <person name="Bills G."/>
            <person name="Bluhm B."/>
            <person name="Cannon C."/>
            <person name="Castanera R."/>
            <person name="Culley D."/>
            <person name="Daum C."/>
            <person name="Ezra D."/>
            <person name="Gonzalez J."/>
            <person name="Henrissat B."/>
            <person name="Kuo A."/>
            <person name="Liang C."/>
            <person name="Lipzen A."/>
            <person name="Lutzoni F."/>
            <person name="Magnuson J."/>
            <person name="Mondo S."/>
            <person name="Nolan M."/>
            <person name="Ohm R."/>
            <person name="Pangilinan J."/>
            <person name="Park H.-J."/>
            <person name="Ramirez L."/>
            <person name="Alfaro M."/>
            <person name="Sun H."/>
            <person name="Tritt A."/>
            <person name="Yoshinaga Y."/>
            <person name="Zwiers L.-H."/>
            <person name="Turgeon B."/>
            <person name="Goodwin S."/>
            <person name="Spatafora J."/>
            <person name="Crous P."/>
            <person name="Grigoriev I."/>
        </authorList>
    </citation>
    <scope>NUCLEOTIDE SEQUENCE</scope>
    <source>
        <strain evidence="5">CBS 627.86</strain>
    </source>
</reference>
<evidence type="ECO:0000256" key="2">
    <source>
        <dbReference type="ARBA" id="ARBA00023043"/>
    </source>
</evidence>
<feature type="repeat" description="ANK" evidence="3">
    <location>
        <begin position="171"/>
        <end position="203"/>
    </location>
</feature>
<accession>A0A6A5YM73</accession>
<feature type="repeat" description="ANK" evidence="3">
    <location>
        <begin position="468"/>
        <end position="500"/>
    </location>
</feature>
<evidence type="ECO:0000256" key="4">
    <source>
        <dbReference type="SAM" id="MobiDB-lite"/>
    </source>
</evidence>
<dbReference type="Pfam" id="PF12796">
    <property type="entry name" value="Ank_2"/>
    <property type="match status" value="2"/>
</dbReference>
<evidence type="ECO:0000256" key="3">
    <source>
        <dbReference type="PROSITE-ProRule" id="PRU00023"/>
    </source>
</evidence>
<name>A0A6A5YM73_9PLEO</name>
<dbReference type="Proteomes" id="UP000799770">
    <property type="component" value="Unassembled WGS sequence"/>
</dbReference>
<dbReference type="SMART" id="SM00248">
    <property type="entry name" value="ANK"/>
    <property type="match status" value="7"/>
</dbReference>